<dbReference type="AlphaFoldDB" id="A0A1Y0EGU9"/>
<accession>A0A1Y0EGU9</accession>
<sequence>MPIIGLSRLKSVRGALLCSAFATTALIPVQSFAQDQDNACAELQRAAEQIDFEQSGLSEDQYIRMVEANDSAQCSVLLTEVNAALGLEGSVSETEQARIRLSDEVVIEGRAIIDQGPANVQIDEQAAEVIVSESTADVNVTQEAFDIVVRQDAPRITLDMPQPTITIEQPAPEFIITMPDPSVDVANARPRVEVRQAQPRVRVNVPDPTVKLDLYQAEDPENSPGIEISRRAAADGTTATAEPQVSMTRAEARIVYPDTDQQPPNVTIARAQPNIRFEQRDPQIEITSSGEPQVNWTQSGDPIVRFEDASAGDGQPQAAGNRQAMAGGPNVRRDGYEMIDATEVSTAELDGAPVFGVQGNDVSEIGMLSVAEDDAQSVIVDIGAFMGTEPREIRVPLSDLTILHNAQDGDLRTYINASEERLMSYPDAG</sequence>
<feature type="signal peptide" evidence="2">
    <location>
        <begin position="1"/>
        <end position="33"/>
    </location>
</feature>
<evidence type="ECO:0000256" key="1">
    <source>
        <dbReference type="SAM" id="MobiDB-lite"/>
    </source>
</evidence>
<dbReference type="Gene3D" id="2.30.30.240">
    <property type="entry name" value="PRC-barrel domain"/>
    <property type="match status" value="1"/>
</dbReference>
<protein>
    <submittedName>
        <fullName evidence="3">Photosystem reaction center subunit H</fullName>
    </submittedName>
</protein>
<feature type="chain" id="PRO_5013141134" evidence="2">
    <location>
        <begin position="34"/>
        <end position="429"/>
    </location>
</feature>
<keyword evidence="4" id="KW-1185">Reference proteome</keyword>
<evidence type="ECO:0000313" key="3">
    <source>
        <dbReference type="EMBL" id="ARU02678.1"/>
    </source>
</evidence>
<reference evidence="3 4" key="1">
    <citation type="submission" date="2017-05" db="EMBL/GenBank/DDBJ databases">
        <title>Genome Sequence of Loktanella vestfoldensis Strain SMR4r Isolated from a Culture of the Diatom Skeletonema marinoi.</title>
        <authorList>
            <person name="Topel M."/>
            <person name="Pinder M.I.M."/>
            <person name="Johansson O.N."/>
            <person name="Kourtchenko O."/>
            <person name="Godhe A."/>
            <person name="Clarke A.K."/>
        </authorList>
    </citation>
    <scope>NUCLEOTIDE SEQUENCE [LARGE SCALE GENOMIC DNA]</scope>
    <source>
        <strain evidence="3 4">SMR4r</strain>
    </source>
</reference>
<dbReference type="OrthoDB" id="7876889at2"/>
<evidence type="ECO:0000313" key="4">
    <source>
        <dbReference type="Proteomes" id="UP000195273"/>
    </source>
</evidence>
<feature type="region of interest" description="Disordered" evidence="1">
    <location>
        <begin position="309"/>
        <end position="332"/>
    </location>
</feature>
<dbReference type="Proteomes" id="UP000195273">
    <property type="component" value="Chromosome"/>
</dbReference>
<proteinExistence type="predicted"/>
<dbReference type="KEGG" id="lvs:LOKVESSMR4R_03406"/>
<dbReference type="EMBL" id="CP021431">
    <property type="protein sequence ID" value="ARU02678.1"/>
    <property type="molecule type" value="Genomic_DNA"/>
</dbReference>
<name>A0A1Y0EGU9_9RHOB</name>
<evidence type="ECO:0000256" key="2">
    <source>
        <dbReference type="SAM" id="SignalP"/>
    </source>
</evidence>
<organism evidence="3 4">
    <name type="scientific">Yoonia vestfoldensis</name>
    <dbReference type="NCBI Taxonomy" id="245188"/>
    <lineage>
        <taxon>Bacteria</taxon>
        <taxon>Pseudomonadati</taxon>
        <taxon>Pseudomonadota</taxon>
        <taxon>Alphaproteobacteria</taxon>
        <taxon>Rhodobacterales</taxon>
        <taxon>Paracoccaceae</taxon>
        <taxon>Yoonia</taxon>
    </lineage>
</organism>
<keyword evidence="2" id="KW-0732">Signal</keyword>
<gene>
    <name evidence="3" type="ORF">LOKVESSMR4R_03406</name>
</gene>
<dbReference type="RefSeq" id="WP_157898261.1">
    <property type="nucleotide sequence ID" value="NZ_CP021431.1"/>
</dbReference>